<dbReference type="AlphaFoldDB" id="A0A1S2P7W5"/>
<sequence length="123" mass="13491">MRLAIGDVVRDRTDMVIGTVARIDMNEAGRVVLTVPGGFPRLVAVADLEIVSRYSKPPTAKLHLAAVLVFLIALLTSYIAAHSVQLLGGSWLLTFMAGLGAYEIYSIGFRWCCRLTGPRRFRV</sequence>
<dbReference type="EMBL" id="MLYP01000049">
    <property type="protein sequence ID" value="OIJ89770.1"/>
    <property type="molecule type" value="Genomic_DNA"/>
</dbReference>
<accession>A0A1S2P7W5</accession>
<evidence type="ECO:0000313" key="3">
    <source>
        <dbReference type="Proteomes" id="UP000179935"/>
    </source>
</evidence>
<proteinExistence type="predicted"/>
<comment type="caution">
    <text evidence="2">The sequence shown here is derived from an EMBL/GenBank/DDBJ whole genome shotgun (WGS) entry which is preliminary data.</text>
</comment>
<keyword evidence="1" id="KW-1133">Transmembrane helix</keyword>
<dbReference type="Proteomes" id="UP000179935">
    <property type="component" value="Unassembled WGS sequence"/>
</dbReference>
<protein>
    <submittedName>
        <fullName evidence="2">Uncharacterized protein</fullName>
    </submittedName>
</protein>
<keyword evidence="1" id="KW-0472">Membrane</keyword>
<name>A0A1S2P7W5_9ACTN</name>
<evidence type="ECO:0000313" key="2">
    <source>
        <dbReference type="EMBL" id="OIJ89770.1"/>
    </source>
</evidence>
<evidence type="ECO:0000256" key="1">
    <source>
        <dbReference type="SAM" id="Phobius"/>
    </source>
</evidence>
<feature type="transmembrane region" description="Helical" evidence="1">
    <location>
        <begin position="62"/>
        <end position="80"/>
    </location>
</feature>
<keyword evidence="3" id="KW-1185">Reference proteome</keyword>
<dbReference type="RefSeq" id="WP_071367602.1">
    <property type="nucleotide sequence ID" value="NZ_MLYP01000049.1"/>
</dbReference>
<feature type="transmembrane region" description="Helical" evidence="1">
    <location>
        <begin position="92"/>
        <end position="113"/>
    </location>
</feature>
<dbReference type="OrthoDB" id="4224232at2"/>
<keyword evidence="1" id="KW-0812">Transmembrane</keyword>
<organism evidence="2 3">
    <name type="scientific">Streptomyces colonosanans</name>
    <dbReference type="NCBI Taxonomy" id="1428652"/>
    <lineage>
        <taxon>Bacteria</taxon>
        <taxon>Bacillati</taxon>
        <taxon>Actinomycetota</taxon>
        <taxon>Actinomycetes</taxon>
        <taxon>Kitasatosporales</taxon>
        <taxon>Streptomycetaceae</taxon>
        <taxon>Streptomyces</taxon>
    </lineage>
</organism>
<gene>
    <name evidence="2" type="ORF">BIV24_19325</name>
</gene>
<reference evidence="2 3" key="1">
    <citation type="submission" date="2016-10" db="EMBL/GenBank/DDBJ databases">
        <title>Genome sequence of Streptomyces sp. MUSC 93.</title>
        <authorList>
            <person name="Lee L.-H."/>
            <person name="Ser H.-L."/>
            <person name="Law J.W.-F."/>
        </authorList>
    </citation>
    <scope>NUCLEOTIDE SEQUENCE [LARGE SCALE GENOMIC DNA]</scope>
    <source>
        <strain evidence="2 3">MUSC 93</strain>
    </source>
</reference>